<gene>
    <name evidence="2" type="ORF">SORBI_3007G197300</name>
</gene>
<keyword evidence="3" id="KW-1185">Reference proteome</keyword>
<sequence>MPPPAPGSNGDPVAERWASLPEDLIRLVSWRVLAGDLLDYIRFRSVCGSWRSATASPRGTGVVDPRFHPRRWMMLPEGHGLHPGHPHLRGYIRFLNLDTGKLVRAHLPLFSDHRVVDSVDGLLVLLRDQDSAVRLVHPFTGDIAELPPLATVLSQLGILLDSVPAPHRIKRLAESICASVSFSNGAMIVMLALHEVYHIAFATTLDQQWTLSSWNYQLGSPAPVSFQGKLYLACYVLFCGVIEIFQIDPPVKDEVGSGCVLHPPKLIATVPDGNLIMTVHLVECDSEILVLGYKDMTRSQIAVFKLTDLIMQRCIPITSIGGNTLFITERGISVAPSALPTHMEDNVVCLEPEEDNLVQYHLISSTWSPASDDCSLFGPAPGPCSLIHLIYSCCIRNRWNRGLVFGRE</sequence>
<dbReference type="Gramene" id="KXG25561">
    <property type="protein sequence ID" value="KXG25561"/>
    <property type="gene ID" value="SORBI_3007G197300"/>
</dbReference>
<reference evidence="3" key="3">
    <citation type="journal article" date="2018" name="Plant J.">
        <title>The Sorghum bicolor reference genome: improved assembly, gene annotations, a transcriptome atlas, and signatures of genome organization.</title>
        <authorList>
            <person name="McCormick R.F."/>
            <person name="Truong S.K."/>
            <person name="Sreedasyam A."/>
            <person name="Jenkins J."/>
            <person name="Shu S."/>
            <person name="Sims D."/>
            <person name="Kennedy M."/>
            <person name="Amirebrahimi M."/>
            <person name="Weers B.D."/>
            <person name="McKinley B."/>
            <person name="Mattison A."/>
            <person name="Morishige D.T."/>
            <person name="Grimwood J."/>
            <person name="Schmutz J."/>
            <person name="Mullet J.E."/>
        </authorList>
    </citation>
    <scope>NUCLEOTIDE SEQUENCE [LARGE SCALE GENOMIC DNA]</scope>
    <source>
        <strain evidence="3">cv. BTx623</strain>
    </source>
</reference>
<dbReference type="ExpressionAtlas" id="A0A1B6PIQ5">
    <property type="expression patterns" value="baseline and differential"/>
</dbReference>
<dbReference type="EMBL" id="CM000766">
    <property type="protein sequence ID" value="OQU80854.1"/>
    <property type="molecule type" value="Genomic_DNA"/>
</dbReference>
<protein>
    <recommendedName>
        <fullName evidence="1">KIB1-4 beta-propeller domain-containing protein</fullName>
    </recommendedName>
</protein>
<name>A0A1B6PIQ5_SORBI</name>
<reference evidence="2 3" key="1">
    <citation type="journal article" date="2009" name="Nature">
        <title>The Sorghum bicolor genome and the diversification of grasses.</title>
        <authorList>
            <person name="Paterson A.H."/>
            <person name="Bowers J.E."/>
            <person name="Bruggmann R."/>
            <person name="Dubchak I."/>
            <person name="Grimwood J."/>
            <person name="Gundlach H."/>
            <person name="Haberer G."/>
            <person name="Hellsten U."/>
            <person name="Mitros T."/>
            <person name="Poliakov A."/>
            <person name="Schmutz J."/>
            <person name="Spannagl M."/>
            <person name="Tang H."/>
            <person name="Wang X."/>
            <person name="Wicker T."/>
            <person name="Bharti A.K."/>
            <person name="Chapman J."/>
            <person name="Feltus F.A."/>
            <person name="Gowik U."/>
            <person name="Grigoriev I.V."/>
            <person name="Lyons E."/>
            <person name="Maher C.A."/>
            <person name="Martis M."/>
            <person name="Narechania A."/>
            <person name="Otillar R.P."/>
            <person name="Penning B.W."/>
            <person name="Salamov A.A."/>
            <person name="Wang Y."/>
            <person name="Zhang L."/>
            <person name="Carpita N.C."/>
            <person name="Freeling M."/>
            <person name="Gingle A.R."/>
            <person name="Hash C.T."/>
            <person name="Keller B."/>
            <person name="Klein P."/>
            <person name="Kresovich S."/>
            <person name="McCann M.C."/>
            <person name="Ming R."/>
            <person name="Peterson D.G."/>
            <person name="Mehboob-ur-Rahman"/>
            <person name="Ware D."/>
            <person name="Westhoff P."/>
            <person name="Mayer K.F."/>
            <person name="Messing J."/>
            <person name="Rokhsar D.S."/>
        </authorList>
    </citation>
    <scope>NUCLEOTIDE SEQUENCE [LARGE SCALE GENOMIC DNA]</scope>
    <source>
        <strain evidence="3">cv. BTx623</strain>
    </source>
</reference>
<dbReference type="AlphaFoldDB" id="A0A1B6PIQ5"/>
<dbReference type="OMA" id="WHCPAPA"/>
<dbReference type="PANTHER" id="PTHR33165">
    <property type="entry name" value="F-BOX DOMAIN CONTAINING PROTEIN-LIKE-RELATED"/>
    <property type="match status" value="1"/>
</dbReference>
<dbReference type="Gramene" id="OQU80854">
    <property type="protein sequence ID" value="OQU80854"/>
    <property type="gene ID" value="SORBI_3007G197300"/>
</dbReference>
<dbReference type="InterPro" id="IPR005174">
    <property type="entry name" value="KIB1-4_b-propeller"/>
</dbReference>
<dbReference type="Pfam" id="PF03478">
    <property type="entry name" value="Beta-prop_KIB1-4"/>
    <property type="match status" value="1"/>
</dbReference>
<organism evidence="2 3">
    <name type="scientific">Sorghum bicolor</name>
    <name type="common">Sorghum</name>
    <name type="synonym">Sorghum vulgare</name>
    <dbReference type="NCBI Taxonomy" id="4558"/>
    <lineage>
        <taxon>Eukaryota</taxon>
        <taxon>Viridiplantae</taxon>
        <taxon>Streptophyta</taxon>
        <taxon>Embryophyta</taxon>
        <taxon>Tracheophyta</taxon>
        <taxon>Spermatophyta</taxon>
        <taxon>Magnoliopsida</taxon>
        <taxon>Liliopsida</taxon>
        <taxon>Poales</taxon>
        <taxon>Poaceae</taxon>
        <taxon>PACMAD clade</taxon>
        <taxon>Panicoideae</taxon>
        <taxon>Andropogonodae</taxon>
        <taxon>Andropogoneae</taxon>
        <taxon>Sorghinae</taxon>
        <taxon>Sorghum</taxon>
    </lineage>
</organism>
<dbReference type="PANTHER" id="PTHR33165:SF53">
    <property type="entry name" value="OS04G0486300 PROTEIN"/>
    <property type="match status" value="1"/>
</dbReference>
<dbReference type="Proteomes" id="UP000000768">
    <property type="component" value="Chromosome 7"/>
</dbReference>
<evidence type="ECO:0000313" key="3">
    <source>
        <dbReference type="Proteomes" id="UP000000768"/>
    </source>
</evidence>
<feature type="domain" description="KIB1-4 beta-propeller" evidence="1">
    <location>
        <begin position="94"/>
        <end position="350"/>
    </location>
</feature>
<evidence type="ECO:0000313" key="2">
    <source>
        <dbReference type="EMBL" id="KXG25561.1"/>
    </source>
</evidence>
<dbReference type="EMBL" id="CM000766">
    <property type="protein sequence ID" value="KXG25561.1"/>
    <property type="molecule type" value="Genomic_DNA"/>
</dbReference>
<dbReference type="FunCoup" id="A0A1B6PIQ5">
    <property type="interactions" value="2"/>
</dbReference>
<dbReference type="InParanoid" id="A0A1B6PIQ5"/>
<accession>A0A1B6PIQ5</accession>
<dbReference type="OrthoDB" id="659294at2759"/>
<proteinExistence type="predicted"/>
<reference evidence="2" key="2">
    <citation type="submission" date="2017-02" db="EMBL/GenBank/DDBJ databases">
        <title>WGS assembly of Sorghum bicolor.</title>
        <authorList>
            <person name="Paterson A."/>
            <person name="Mullet J."/>
            <person name="Bowers J."/>
            <person name="Bruggmann R."/>
            <person name="Dubchak I."/>
            <person name="Grimwood J."/>
            <person name="Gundlach H."/>
            <person name="Haberer G."/>
            <person name="Hellsten U."/>
            <person name="Mitros T."/>
            <person name="Poliakov A."/>
            <person name="Schmutz J."/>
            <person name="Spannagl M."/>
            <person name="Tang H."/>
            <person name="Wang X."/>
            <person name="Wicker T."/>
            <person name="Bharti A."/>
            <person name="Chapman J."/>
            <person name="Feltus F."/>
            <person name="Gowik U."/>
            <person name="Grigoriev I."/>
            <person name="Lyons E."/>
            <person name="Maher C."/>
            <person name="Martis M."/>
            <person name="Narechania A."/>
            <person name="Otillar R."/>
            <person name="Penning B."/>
            <person name="Salamov A."/>
            <person name="Wang Y."/>
            <person name="Zhang L."/>
            <person name="Carpita N."/>
            <person name="Freeling M."/>
            <person name="Gingle A."/>
            <person name="Hash C."/>
            <person name="Keller B."/>
            <person name="Klein P."/>
            <person name="Kresovich S."/>
            <person name="Mccann M."/>
            <person name="Ming R."/>
            <person name="Peterson D."/>
            <person name="Rahman M."/>
            <person name="Ware D."/>
            <person name="Westhoff P."/>
            <person name="Mayer K."/>
            <person name="Messing J."/>
            <person name="Sims D."/>
            <person name="Jenkins J."/>
            <person name="Shu S."/>
            <person name="Rokhsar D."/>
        </authorList>
    </citation>
    <scope>NUCLEOTIDE SEQUENCE</scope>
</reference>
<evidence type="ECO:0000259" key="1">
    <source>
        <dbReference type="Pfam" id="PF03478"/>
    </source>
</evidence>